<dbReference type="OrthoDB" id="6119313at2759"/>
<feature type="domain" description="MGA conserved" evidence="1">
    <location>
        <begin position="416"/>
        <end position="457"/>
    </location>
</feature>
<reference evidence="2" key="1">
    <citation type="submission" date="2022-03" db="EMBL/GenBank/DDBJ databases">
        <authorList>
            <person name="Lindestad O."/>
        </authorList>
    </citation>
    <scope>NUCLEOTIDE SEQUENCE</scope>
</reference>
<keyword evidence="3" id="KW-1185">Reference proteome</keyword>
<accession>A0A8S4RXT6</accession>
<gene>
    <name evidence="2" type="primary">jg3060</name>
    <name evidence="2" type="ORF">PAEG_LOCUS19644</name>
</gene>
<dbReference type="Pfam" id="PF16059">
    <property type="entry name" value="MGA_dom"/>
    <property type="match status" value="1"/>
</dbReference>
<dbReference type="EMBL" id="CAKXAJ010025747">
    <property type="protein sequence ID" value="CAH2243532.1"/>
    <property type="molecule type" value="Genomic_DNA"/>
</dbReference>
<sequence>MEYDRKVFSSNITRSNNISKNNLFDLLKIDPVQPSPQKINKILIRNNCDFAAKSDKCYVTKKKNGQKVRTVRDIRNTYEKDVYSYLPSELEKQKNILLRKIRYGTSKDEKTRELAINILKSNNPMSKSAWQMLMNINPEEHIFASQYILWKGKCIQVNGSKGGQHKFICNFDVGKYKLTSQKKSDAKSTILNRKRKLLHHSLNVKFKPGPLTKKKDLDVSYHKYQFGEIELIDLPKTGLEVETSYGKPLAPVIETFINKSVFQNDGFITSKWAKFALSVLGKNKNGIASKNKISDDSCVTFDLSYKCFQNRLLMRRNGDTVNKSFYHDSTTSSSPRKDLMTFSDIKTILDNVINAVDISLKQDDMYTGEDEPRETITYKTLNTNTYSNSKSKRNGELSRLDVTVITIPETSESNKTVMCEKDCCTLGCICDSLKCSYNLKNHCGRIECMFNCKCDFSKYKYMNSFDNEDCSDIIPGLINFDNTLGKTLAKEEHKFHQTVIVTSDKTILLKSDRRNWKTSKKYADFYSNMRLKTERNKTLMPSIVCPNLDCKSVEPLCMVHNLYKCFCKGKFTETCWTELEEKKTIDNDIAISALITPTFDTLNMLSDEVIDNIDLTKEVNTTKQHRFRQDLRSHKDSKNYNAVKESCFSSDIINRSTCARVKPYGGRKYSDEYYNSTHKKVLEMEKNDTSLRRKILHLINIEDFDRNEIINVEHETPSTLKELLSNVIEHSTTEGNVKKICDRLPVKTKLVAWLETSYKQYKQRADKGLIKFSLDPPRTGRLSLYSWEFILSRYRERKNYFLISKQKPFRIYMAIDAQNDSFENCTNISDINLSDIDKYPVTIKNLLTNATDLEEHFCILYGLSSCWELIGSVTKVNENQPTLQEENQTDNFEIADEKLSVLNTSYDEYNLENSPTVVHNSTTELEQRSSNEVPVDNAAQSEIIISKWFVMKVENDFTEIQFFRKGFFVKYESVIKAINVARVSGKTVRLSSQKCSNDQNDPQFGIYAIPREDDCCVFIGPYEKDESLGIEAIKKVQNIDTVIPKFLTRGIWITTNKIDNAKVIDNPLQFIPPACLNNNRMVTLDSDSTVQYNVITNDIASSLQTEVPITNKATETNIKQVKPIKIRKTNGFYHLTPNGCLKPIQSSKKSNKRSLLINTTISNLKGSLLSTKFKQRFASKRISSSKAALGTKPIAEIFPQIKSNDNIPKKQNTTLERGMFILNPEEINKRSNEKNNASALPQTSQQQTVTSHIKEEISMDVENFLEPSSVCTPTEDEIYVISDEENETSSCSMEELCENVWIACKNIKSLGWIAGKKNIKNCISFEFPGFKSSTFYPEFEALKKISQILARKVYVPKHIELQWQVVESEAEIESVNKLEEKYLAPDY</sequence>
<dbReference type="Proteomes" id="UP000838756">
    <property type="component" value="Unassembled WGS sequence"/>
</dbReference>
<dbReference type="InterPro" id="IPR032060">
    <property type="entry name" value="MGA_dom"/>
</dbReference>
<evidence type="ECO:0000313" key="3">
    <source>
        <dbReference type="Proteomes" id="UP000838756"/>
    </source>
</evidence>
<proteinExistence type="predicted"/>
<name>A0A8S4RXT6_9NEOP</name>
<protein>
    <submittedName>
        <fullName evidence="2">Jg3060 protein</fullName>
    </submittedName>
</protein>
<feature type="non-terminal residue" evidence="2">
    <location>
        <position position="1"/>
    </location>
</feature>
<organism evidence="2 3">
    <name type="scientific">Pararge aegeria aegeria</name>
    <dbReference type="NCBI Taxonomy" id="348720"/>
    <lineage>
        <taxon>Eukaryota</taxon>
        <taxon>Metazoa</taxon>
        <taxon>Ecdysozoa</taxon>
        <taxon>Arthropoda</taxon>
        <taxon>Hexapoda</taxon>
        <taxon>Insecta</taxon>
        <taxon>Pterygota</taxon>
        <taxon>Neoptera</taxon>
        <taxon>Endopterygota</taxon>
        <taxon>Lepidoptera</taxon>
        <taxon>Glossata</taxon>
        <taxon>Ditrysia</taxon>
        <taxon>Papilionoidea</taxon>
        <taxon>Nymphalidae</taxon>
        <taxon>Satyrinae</taxon>
        <taxon>Satyrini</taxon>
        <taxon>Parargina</taxon>
        <taxon>Pararge</taxon>
    </lineage>
</organism>
<comment type="caution">
    <text evidence="2">The sequence shown here is derived from an EMBL/GenBank/DDBJ whole genome shotgun (WGS) entry which is preliminary data.</text>
</comment>
<evidence type="ECO:0000259" key="1">
    <source>
        <dbReference type="Pfam" id="PF16059"/>
    </source>
</evidence>
<evidence type="ECO:0000313" key="2">
    <source>
        <dbReference type="EMBL" id="CAH2243532.1"/>
    </source>
</evidence>